<evidence type="ECO:0000313" key="2">
    <source>
        <dbReference type="Proteomes" id="UP000272706"/>
    </source>
</evidence>
<name>A0A3A5KCD4_9HYPH</name>
<protein>
    <submittedName>
        <fullName evidence="1">Uncharacterized protein</fullName>
    </submittedName>
</protein>
<proteinExistence type="predicted"/>
<dbReference type="Proteomes" id="UP000272706">
    <property type="component" value="Unassembled WGS sequence"/>
</dbReference>
<dbReference type="AlphaFoldDB" id="A0A3A5KCD4"/>
<reference evidence="1 2" key="1">
    <citation type="submission" date="2018-09" db="EMBL/GenBank/DDBJ databases">
        <title>Mesorhizobium carmichaelinearum sp. nov. isolated from Carmichaelinea spp. root nodules in New Zealand.</title>
        <authorList>
            <person name="De Meyer S.E."/>
        </authorList>
    </citation>
    <scope>NUCLEOTIDE SEQUENCE [LARGE SCALE GENOMIC DNA]</scope>
    <source>
        <strain evidence="1 2">ICMP19557</strain>
    </source>
</reference>
<gene>
    <name evidence="1" type="ORF">D3227_26400</name>
</gene>
<organism evidence="1 2">
    <name type="scientific">Mesorhizobium waimense</name>
    <dbReference type="NCBI Taxonomy" id="1300307"/>
    <lineage>
        <taxon>Bacteria</taxon>
        <taxon>Pseudomonadati</taxon>
        <taxon>Pseudomonadota</taxon>
        <taxon>Alphaproteobacteria</taxon>
        <taxon>Hyphomicrobiales</taxon>
        <taxon>Phyllobacteriaceae</taxon>
        <taxon>Mesorhizobium</taxon>
    </lineage>
</organism>
<keyword evidence="2" id="KW-1185">Reference proteome</keyword>
<dbReference type="OrthoDB" id="2065409at2"/>
<accession>A0A3A5KCD4</accession>
<evidence type="ECO:0000313" key="1">
    <source>
        <dbReference type="EMBL" id="RJT32715.1"/>
    </source>
</evidence>
<comment type="caution">
    <text evidence="1">The sequence shown here is derived from an EMBL/GenBank/DDBJ whole genome shotgun (WGS) entry which is preliminary data.</text>
</comment>
<sequence length="78" mass="9190">MMFDRAYPCETQERVFFDAHDRAFAFLGGVCAQRAGHRLEEATIVLPVLADEHHLHHRLRVVVDESERWTRSRTMPDR</sequence>
<dbReference type="EMBL" id="QZWZ01000025">
    <property type="protein sequence ID" value="RJT32715.1"/>
    <property type="molecule type" value="Genomic_DNA"/>
</dbReference>